<protein>
    <submittedName>
        <fullName evidence="2">Uncharacterized protein</fullName>
    </submittedName>
</protein>
<dbReference type="EMBL" id="KZ819321">
    <property type="protein sequence ID" value="PWN23946.1"/>
    <property type="molecule type" value="Genomic_DNA"/>
</dbReference>
<organism evidence="2 3">
    <name type="scientific">Pseudomicrostroma glucosiphilum</name>
    <dbReference type="NCBI Taxonomy" id="1684307"/>
    <lineage>
        <taxon>Eukaryota</taxon>
        <taxon>Fungi</taxon>
        <taxon>Dikarya</taxon>
        <taxon>Basidiomycota</taxon>
        <taxon>Ustilaginomycotina</taxon>
        <taxon>Exobasidiomycetes</taxon>
        <taxon>Microstromatales</taxon>
        <taxon>Microstromatales incertae sedis</taxon>
        <taxon>Pseudomicrostroma</taxon>
    </lineage>
</organism>
<dbReference type="AlphaFoldDB" id="A0A316UFB1"/>
<dbReference type="InterPro" id="IPR042237">
    <property type="entry name" value="PTRHD1"/>
</dbReference>
<dbReference type="Proteomes" id="UP000245942">
    <property type="component" value="Unassembled WGS sequence"/>
</dbReference>
<sequence length="211" mass="22527">MTSSSSSSASAGAAAPPSSALAHNPTSSVPSTSSSTSASALPPLVMQLILPRSLPSQAGWSTGPLIAQGAHAACAILALTADHPQTREYLSPEGLKGGMHKVVMQWPGKEKKQKKSGGQVEGQGGKKEEEEEGLEVLSERLSAARSEWEKRREERIRSADRAQGEEEEEEFPVHTMWIEQPDNIPTCIAIAPNRKPPALKKILNKCALFKG</sequence>
<dbReference type="PANTHER" id="PTHR46194">
    <property type="entry name" value="PEPTIDYL-TRNA HYDROLASE PTRHD1-RELATED"/>
    <property type="match status" value="1"/>
</dbReference>
<feature type="region of interest" description="Disordered" evidence="1">
    <location>
        <begin position="107"/>
        <end position="175"/>
    </location>
</feature>
<evidence type="ECO:0000256" key="1">
    <source>
        <dbReference type="SAM" id="MobiDB-lite"/>
    </source>
</evidence>
<gene>
    <name evidence="2" type="ORF">BCV69DRAFT_296252</name>
</gene>
<reference evidence="2 3" key="1">
    <citation type="journal article" date="2018" name="Mol. Biol. Evol.">
        <title>Broad Genomic Sampling Reveals a Smut Pathogenic Ancestry of the Fungal Clade Ustilaginomycotina.</title>
        <authorList>
            <person name="Kijpornyongpan T."/>
            <person name="Mondo S.J."/>
            <person name="Barry K."/>
            <person name="Sandor L."/>
            <person name="Lee J."/>
            <person name="Lipzen A."/>
            <person name="Pangilinan J."/>
            <person name="LaButti K."/>
            <person name="Hainaut M."/>
            <person name="Henrissat B."/>
            <person name="Grigoriev I.V."/>
            <person name="Spatafora J.W."/>
            <person name="Aime M.C."/>
        </authorList>
    </citation>
    <scope>NUCLEOTIDE SEQUENCE [LARGE SCALE GENOMIC DNA]</scope>
    <source>
        <strain evidence="2 3">MCA 4718</strain>
    </source>
</reference>
<evidence type="ECO:0000313" key="2">
    <source>
        <dbReference type="EMBL" id="PWN23946.1"/>
    </source>
</evidence>
<name>A0A316UFB1_9BASI</name>
<dbReference type="OrthoDB" id="201213at2759"/>
<proteinExistence type="predicted"/>
<feature type="compositionally biased region" description="Basic and acidic residues" evidence="1">
    <location>
        <begin position="146"/>
        <end position="164"/>
    </location>
</feature>
<dbReference type="PANTHER" id="PTHR46194:SF1">
    <property type="entry name" value="PEPTIDYL-TRNA HYDROLASE PTRHD1-RELATED"/>
    <property type="match status" value="1"/>
</dbReference>
<dbReference type="SUPFAM" id="SSF102462">
    <property type="entry name" value="Peptidyl-tRNA hydrolase II"/>
    <property type="match status" value="1"/>
</dbReference>
<dbReference type="InterPro" id="IPR023476">
    <property type="entry name" value="Pep_tRNA_hydro_II_dom_sf"/>
</dbReference>
<feature type="region of interest" description="Disordered" evidence="1">
    <location>
        <begin position="1"/>
        <end position="38"/>
    </location>
</feature>
<dbReference type="RefSeq" id="XP_025351106.1">
    <property type="nucleotide sequence ID" value="XM_025493991.1"/>
</dbReference>
<evidence type="ECO:0000313" key="3">
    <source>
        <dbReference type="Proteomes" id="UP000245942"/>
    </source>
</evidence>
<keyword evidence="3" id="KW-1185">Reference proteome</keyword>
<dbReference type="Gene3D" id="3.40.1490.10">
    <property type="entry name" value="Bit1"/>
    <property type="match status" value="1"/>
</dbReference>
<dbReference type="GeneID" id="37015725"/>
<accession>A0A316UFB1</accession>